<name>A0ABV2EMX1_9CAUL</name>
<reference evidence="3 4" key="1">
    <citation type="submission" date="2024-06" db="EMBL/GenBank/DDBJ databases">
        <title>Genomic Encyclopedia of Type Strains, Phase IV (KMG-IV): sequencing the most valuable type-strain genomes for metagenomic binning, comparative biology and taxonomic classification.</title>
        <authorList>
            <person name="Goeker M."/>
        </authorList>
    </citation>
    <scope>NUCLEOTIDE SEQUENCE [LARGE SCALE GENOMIC DNA]</scope>
    <source>
        <strain evidence="3 4">DSM 17809</strain>
    </source>
</reference>
<dbReference type="SUPFAM" id="SSF56317">
    <property type="entry name" value="Carbon-nitrogen hydrolase"/>
    <property type="match status" value="1"/>
</dbReference>
<dbReference type="InterPro" id="IPR051083">
    <property type="entry name" value="GrpII_Intron_Splice-Mob/Def"/>
</dbReference>
<keyword evidence="4" id="KW-1185">Reference proteome</keyword>
<comment type="similarity">
    <text evidence="1">Belongs to the bacterial reverse transcriptase family.</text>
</comment>
<dbReference type="EMBL" id="JBEPLU010000003">
    <property type="protein sequence ID" value="MET3528405.1"/>
    <property type="molecule type" value="Genomic_DNA"/>
</dbReference>
<evidence type="ECO:0000256" key="1">
    <source>
        <dbReference type="ARBA" id="ARBA00034120"/>
    </source>
</evidence>
<gene>
    <name evidence="3" type="ORF">ABID41_003544</name>
</gene>
<accession>A0ABV2EMX1</accession>
<sequence length="1232" mass="137841">MVFQHLEPTINCLADETVLIQAWKKASAYIRYHNWFSDTLELDRRAINLPEFIASISDEVKSGEPVVSESIRMVPAPKSQRWRVTGEGLWEPAEKRKAASKIRPLAHVSLRDQVLATALMMCLADRVETRQGNPSLPLDSADLHGMISYGNRLFSDYNDGKAQQRWGSSTLYRGFYEDYQSFLARPEKVAERTDATARRIFIVQSDLRQFYDRVTPSLLEKRVRELQVEGDDPAFFDLAIGFLRWSWAQADISEVQIYAQQAGLSDFGTVVLPQGLVSSGFFANIALLTFDDELKAQINKDIAPDLKLHDASRYVDDLRLVISGPAATKIETVQNQAFEWLEALLDQTAPGLEPAAEKTQASAFRADERPLVQQSKRMARIQTAISGGFDPIGGGEVLDSVLALIRAQARLASSDPPDTHNPFTPVPDVRDATVDRFAAGRFRTTYRSLRPLLWESEEAQRREGENDDLSQFKGVRTRRELDDETRAFALELIAKWVRDPSNVRLLRIALDLWPAPDILEKILALLRPFTEKGGRRSAPRRVAWYCLSEILRAGATETGFVRDIEQLPSAVDLDAYRQRLRAEALRIVRTKNTDLPWYLKQQAYLLLATNPPADLRNLLPGKKSPLQPYRSLIRFLLGEFGGLATADFATYAVLARRSYVDRDKAIELAGPSMSPARLNRIASLDPNFAAEIIGKSGDATDLLPRALADLGIESSSVAGHNSLASIVLGKATRELLRNERSLLSFAAAFLKSAATLPPDVTSIAPSEVGVRLSSEESQEVAEVYLHPRNLSGASLYEPPAWVPAENRWRIQLGFLLRFILTAQPDFTRTAGDKHWKEGLELYRSPGSHCHQRIYGLFNGHTAFGDDWLPISDWTEQLLFGLLWWPGCAQALRSREIVSTLQSTRDAISVRLEKLRELQGSSAALLPLRLPRVFAPLNGRPLRACVAQTVFPSESDFNVADLQMSSAAHRTRHRRHLSAALAAVKSALALRETHKGMDGRLDWLILPELAVHPDDVTTHLVPFARAHKAVILAGLTYQELFAGQPLINSAVWVLPTQDPHRGLQVLLRRQGKKHLAPLEQTLNQSAPLIQSFRPCQWLIGYEWSVNTEDDPLWLTGAICYDATDIGLAADLKNRSDVFVVPALNRDVTTFDQMALALHYHMYQMVVVANNGRYGGSNAYAPFRDPWNRQVFHVHGQPQASISFFELDHIADFKARKNGQTSGQYHFKPVPAGS</sequence>
<dbReference type="InterPro" id="IPR000477">
    <property type="entry name" value="RT_dom"/>
</dbReference>
<evidence type="ECO:0000313" key="3">
    <source>
        <dbReference type="EMBL" id="MET3528405.1"/>
    </source>
</evidence>
<dbReference type="CDD" id="cd01646">
    <property type="entry name" value="RT_Bac_retron_I"/>
    <property type="match status" value="1"/>
</dbReference>
<dbReference type="InterPro" id="IPR036526">
    <property type="entry name" value="C-N_Hydrolase_sf"/>
</dbReference>
<dbReference type="Gene3D" id="3.60.110.10">
    <property type="entry name" value="Carbon-nitrogen hydrolase"/>
    <property type="match status" value="1"/>
</dbReference>
<proteinExistence type="inferred from homology"/>
<dbReference type="Pfam" id="PF00078">
    <property type="entry name" value="RVT_1"/>
    <property type="match status" value="1"/>
</dbReference>
<organism evidence="3 4">
    <name type="scientific">Phenylobacterium koreense</name>
    <dbReference type="NCBI Taxonomy" id="266125"/>
    <lineage>
        <taxon>Bacteria</taxon>
        <taxon>Pseudomonadati</taxon>
        <taxon>Pseudomonadota</taxon>
        <taxon>Alphaproteobacteria</taxon>
        <taxon>Caulobacterales</taxon>
        <taxon>Caulobacteraceae</taxon>
        <taxon>Phenylobacterium</taxon>
    </lineage>
</organism>
<dbReference type="PANTHER" id="PTHR34047">
    <property type="entry name" value="NUCLEAR INTRON MATURASE 1, MITOCHONDRIAL-RELATED"/>
    <property type="match status" value="1"/>
</dbReference>
<evidence type="ECO:0000313" key="4">
    <source>
        <dbReference type="Proteomes" id="UP001549110"/>
    </source>
</evidence>
<protein>
    <recommendedName>
        <fullName evidence="2">Reverse transcriptase domain-containing protein</fullName>
    </recommendedName>
</protein>
<dbReference type="Proteomes" id="UP001549110">
    <property type="component" value="Unassembled WGS sequence"/>
</dbReference>
<dbReference type="PANTHER" id="PTHR34047:SF8">
    <property type="entry name" value="PROTEIN YKFC"/>
    <property type="match status" value="1"/>
</dbReference>
<comment type="caution">
    <text evidence="3">The sequence shown here is derived from an EMBL/GenBank/DDBJ whole genome shotgun (WGS) entry which is preliminary data.</text>
</comment>
<evidence type="ECO:0000259" key="2">
    <source>
        <dbReference type="Pfam" id="PF00078"/>
    </source>
</evidence>
<dbReference type="RefSeq" id="WP_354298317.1">
    <property type="nucleotide sequence ID" value="NZ_JBEPLU010000003.1"/>
</dbReference>
<feature type="domain" description="Reverse transcriptase" evidence="2">
    <location>
        <begin position="190"/>
        <end position="361"/>
    </location>
</feature>